<dbReference type="GO" id="GO:0065003">
    <property type="term" value="P:protein-containing complex assembly"/>
    <property type="evidence" value="ECO:0007669"/>
    <property type="project" value="InterPro"/>
</dbReference>
<evidence type="ECO:0000256" key="6">
    <source>
        <dbReference type="RuleBase" id="RU004021"/>
    </source>
</evidence>
<dbReference type="InterPro" id="IPR000510">
    <property type="entry name" value="Nase/OxRdtase_comp1"/>
</dbReference>
<dbReference type="UniPathway" id="UPA00782"/>
<dbReference type="Gene3D" id="3.40.50.1980">
    <property type="entry name" value="Nitrogenase molybdenum iron protein domain"/>
    <property type="match status" value="3"/>
</dbReference>
<evidence type="ECO:0000259" key="8">
    <source>
        <dbReference type="Pfam" id="PF00148"/>
    </source>
</evidence>
<name>A0A4D8PVH3_AZOBR</name>
<dbReference type="Pfam" id="PF00148">
    <property type="entry name" value="Oxidored_nitro"/>
    <property type="match status" value="1"/>
</dbReference>
<dbReference type="NCBIfam" id="TIGR01285">
    <property type="entry name" value="nifN"/>
    <property type="match status" value="1"/>
</dbReference>
<dbReference type="PROSITE" id="PS00699">
    <property type="entry name" value="NITROGENASE_1_1"/>
    <property type="match status" value="1"/>
</dbReference>
<comment type="function">
    <text evidence="1">This protein may play a role in the biosynthesis of the prosthetic group of nitrogenase (FeMo cofactor).</text>
</comment>
<feature type="domain" description="Nitrogenase/oxidoreductase component 1" evidence="8">
    <location>
        <begin position="22"/>
        <end position="428"/>
    </location>
</feature>
<feature type="region of interest" description="Disordered" evidence="7">
    <location>
        <begin position="435"/>
        <end position="472"/>
    </location>
</feature>
<dbReference type="EMBL" id="CP032330">
    <property type="protein sequence ID" value="QCO00908.1"/>
    <property type="molecule type" value="Genomic_DNA"/>
</dbReference>
<evidence type="ECO:0000256" key="3">
    <source>
        <dbReference type="ARBA" id="ARBA00011002"/>
    </source>
</evidence>
<gene>
    <name evidence="9" type="primary">nifN</name>
    <name evidence="9" type="ORF">D3867_01825</name>
</gene>
<evidence type="ECO:0000256" key="5">
    <source>
        <dbReference type="ARBA" id="ARBA00023231"/>
    </source>
</evidence>
<comment type="pathway">
    <text evidence="2">Cofactor biosynthesis; Fe-Mo cofactor biosynthesis.</text>
</comment>
<dbReference type="InterPro" id="IPR000318">
    <property type="entry name" value="Nase_comp1_CS"/>
</dbReference>
<dbReference type="AlphaFoldDB" id="A0A4D8PVH3"/>
<protein>
    <recommendedName>
        <fullName evidence="4">Nitrogenase iron-molybdenum cofactor biosynthesis protein NifN</fullName>
    </recommendedName>
</protein>
<dbReference type="PANTHER" id="PTHR33712:SF7">
    <property type="entry name" value="LIGHT-INDEPENDENT PROTOCHLOROPHYLLIDE REDUCTASE SUBUNIT B"/>
    <property type="match status" value="1"/>
</dbReference>
<dbReference type="Proteomes" id="UP000298596">
    <property type="component" value="Chromosome"/>
</dbReference>
<evidence type="ECO:0000256" key="7">
    <source>
        <dbReference type="SAM" id="MobiDB-lite"/>
    </source>
</evidence>
<feature type="compositionally biased region" description="Low complexity" evidence="7">
    <location>
        <begin position="461"/>
        <end position="472"/>
    </location>
</feature>
<dbReference type="CDD" id="cd01966">
    <property type="entry name" value="Nitrogenase_NifN_1"/>
    <property type="match status" value="1"/>
</dbReference>
<accession>A0A4D8PVH3</accession>
<evidence type="ECO:0000256" key="1">
    <source>
        <dbReference type="ARBA" id="ARBA00003171"/>
    </source>
</evidence>
<evidence type="ECO:0000313" key="9">
    <source>
        <dbReference type="EMBL" id="QCO00908.1"/>
    </source>
</evidence>
<organism evidence="9 10">
    <name type="scientific">Azospirillum brasilense</name>
    <dbReference type="NCBI Taxonomy" id="192"/>
    <lineage>
        <taxon>Bacteria</taxon>
        <taxon>Pseudomonadati</taxon>
        <taxon>Pseudomonadota</taxon>
        <taxon>Alphaproteobacteria</taxon>
        <taxon>Rhodospirillales</taxon>
        <taxon>Azospirillaceae</taxon>
        <taxon>Azospirillum</taxon>
    </lineage>
</organism>
<reference evidence="9 10" key="1">
    <citation type="submission" date="2018-09" db="EMBL/GenBank/DDBJ databases">
        <title>Whole genome based analysis of evolution and adaptive divergence in Indian and Brazilian strains of Azospirillum brasilense.</title>
        <authorList>
            <person name="Singh C."/>
            <person name="Tripathi A.K."/>
        </authorList>
    </citation>
    <scope>NUCLEOTIDE SEQUENCE [LARGE SCALE GENOMIC DNA]</scope>
    <source>
        <strain evidence="9 10">MTCC4036</strain>
    </source>
</reference>
<sequence length="472" mass="50386">MGNIQRFPHSAKAAATNPLKMSQPLGAALAFLGVDRCMPLFHGSQGCTAFGLVLLVRHFREAIPLQTTAMDQVSTILGGYENLEQAVRTIHERNAPALIGVATTGVTETKGEDMAGQYSLFRQRNPALAGLKLVFANTPDFSGGFEDGFSAAVTGIVEEVVQPSDKTVKGQINVLAGSHLSPGDVEELRDIIESFGLSPIFLPDLSLSMSGRQPDDFTATSLGGVTVEQIASMGASEATLVVGEHMRVAAAALELKTDVRSLFFDRLTGLEASDRLVRTLSELSGRPVPAKLRRQRETLVDGMLDGHFFYSRKRIAVALEPDLLYAVTSFLADMGAEVIAAVSPTQTAVLEKLKAATVMVGDHSDVETLARDADLIVSNSHGRQGAGRIGVPLHRMGLPMFDRLGAGLKVHVGYRGTRELLFEIGNLFLSREMDHDEHGHGHGHAHGHGHRHGDGHEHGQHCGSGSCGCSAG</sequence>
<dbReference type="InterPro" id="IPR050152">
    <property type="entry name" value="ChlB/BchB/BchZ"/>
</dbReference>
<dbReference type="Gene3D" id="6.10.250.1090">
    <property type="match status" value="1"/>
</dbReference>
<comment type="similarity">
    <text evidence="3 6">Belongs to the NifD/NifK/NifE/NifN family.</text>
</comment>
<dbReference type="GO" id="GO:0016163">
    <property type="term" value="F:nitrogenase activity"/>
    <property type="evidence" value="ECO:0007669"/>
    <property type="project" value="InterPro"/>
</dbReference>
<keyword evidence="5 6" id="KW-0535">Nitrogen fixation</keyword>
<evidence type="ECO:0000256" key="2">
    <source>
        <dbReference type="ARBA" id="ARBA00005155"/>
    </source>
</evidence>
<dbReference type="InterPro" id="IPR005975">
    <property type="entry name" value="Nase_Mo-Fe_CF"/>
</dbReference>
<dbReference type="SUPFAM" id="SSF53807">
    <property type="entry name" value="Helical backbone' metal receptor"/>
    <property type="match status" value="1"/>
</dbReference>
<proteinExistence type="inferred from homology"/>
<dbReference type="PANTHER" id="PTHR33712">
    <property type="entry name" value="LIGHT-INDEPENDENT PROTOCHLOROPHYLLIDE REDUCTASE SUBUNIT B"/>
    <property type="match status" value="1"/>
</dbReference>
<evidence type="ECO:0000313" key="10">
    <source>
        <dbReference type="Proteomes" id="UP000298596"/>
    </source>
</evidence>
<feature type="compositionally biased region" description="Basic residues" evidence="7">
    <location>
        <begin position="441"/>
        <end position="451"/>
    </location>
</feature>
<evidence type="ECO:0000256" key="4">
    <source>
        <dbReference type="ARBA" id="ARBA00013282"/>
    </source>
</evidence>